<accession>A0A3M7S5L9</accession>
<keyword evidence="2" id="KW-1185">Reference proteome</keyword>
<dbReference type="EMBL" id="REGN01002013">
    <property type="protein sequence ID" value="RNA30937.1"/>
    <property type="molecule type" value="Genomic_DNA"/>
</dbReference>
<reference evidence="1 2" key="1">
    <citation type="journal article" date="2018" name="Sci. Rep.">
        <title>Genomic signatures of local adaptation to the degree of environmental predictability in rotifers.</title>
        <authorList>
            <person name="Franch-Gras L."/>
            <person name="Hahn C."/>
            <person name="Garcia-Roger E.M."/>
            <person name="Carmona M.J."/>
            <person name="Serra M."/>
            <person name="Gomez A."/>
        </authorList>
    </citation>
    <scope>NUCLEOTIDE SEQUENCE [LARGE SCALE GENOMIC DNA]</scope>
    <source>
        <strain evidence="1">HYR1</strain>
    </source>
</reference>
<protein>
    <submittedName>
        <fullName evidence="1">Uncharacterized protein</fullName>
    </submittedName>
</protein>
<evidence type="ECO:0000313" key="2">
    <source>
        <dbReference type="Proteomes" id="UP000276133"/>
    </source>
</evidence>
<sequence length="67" mass="8243">MVCGVFDFKVQFCRLTQLVSFKEQNGSIKERKYYQTIKIRKYFYFFTMKYKLRFTSDLIKGALARYR</sequence>
<gene>
    <name evidence="1" type="ORF">BpHYR1_007485</name>
</gene>
<comment type="caution">
    <text evidence="1">The sequence shown here is derived from an EMBL/GenBank/DDBJ whole genome shotgun (WGS) entry which is preliminary data.</text>
</comment>
<proteinExistence type="predicted"/>
<organism evidence="1 2">
    <name type="scientific">Brachionus plicatilis</name>
    <name type="common">Marine rotifer</name>
    <name type="synonym">Brachionus muelleri</name>
    <dbReference type="NCBI Taxonomy" id="10195"/>
    <lineage>
        <taxon>Eukaryota</taxon>
        <taxon>Metazoa</taxon>
        <taxon>Spiralia</taxon>
        <taxon>Gnathifera</taxon>
        <taxon>Rotifera</taxon>
        <taxon>Eurotatoria</taxon>
        <taxon>Monogononta</taxon>
        <taxon>Pseudotrocha</taxon>
        <taxon>Ploima</taxon>
        <taxon>Brachionidae</taxon>
        <taxon>Brachionus</taxon>
    </lineage>
</organism>
<name>A0A3M7S5L9_BRAPC</name>
<dbReference type="Proteomes" id="UP000276133">
    <property type="component" value="Unassembled WGS sequence"/>
</dbReference>
<evidence type="ECO:0000313" key="1">
    <source>
        <dbReference type="EMBL" id="RNA30937.1"/>
    </source>
</evidence>
<dbReference type="AlphaFoldDB" id="A0A3M7S5L9"/>